<accession>A0AAD7SEF7</accession>
<reference evidence="1" key="1">
    <citation type="journal article" date="2023" name="Science">
        <title>Genome structures resolve the early diversification of teleost fishes.</title>
        <authorList>
            <person name="Parey E."/>
            <person name="Louis A."/>
            <person name="Montfort J."/>
            <person name="Bouchez O."/>
            <person name="Roques C."/>
            <person name="Iampietro C."/>
            <person name="Lluch J."/>
            <person name="Castinel A."/>
            <person name="Donnadieu C."/>
            <person name="Desvignes T."/>
            <person name="Floi Bucao C."/>
            <person name="Jouanno E."/>
            <person name="Wen M."/>
            <person name="Mejri S."/>
            <person name="Dirks R."/>
            <person name="Jansen H."/>
            <person name="Henkel C."/>
            <person name="Chen W.J."/>
            <person name="Zahm M."/>
            <person name="Cabau C."/>
            <person name="Klopp C."/>
            <person name="Thompson A.W."/>
            <person name="Robinson-Rechavi M."/>
            <person name="Braasch I."/>
            <person name="Lecointre G."/>
            <person name="Bobe J."/>
            <person name="Postlethwait J.H."/>
            <person name="Berthelot C."/>
            <person name="Roest Crollius H."/>
            <person name="Guiguen Y."/>
        </authorList>
    </citation>
    <scope>NUCLEOTIDE SEQUENCE</scope>
    <source>
        <strain evidence="1">NC1722</strain>
    </source>
</reference>
<name>A0AAD7SEF7_9TELE</name>
<dbReference type="AlphaFoldDB" id="A0AAD7SEF7"/>
<keyword evidence="2" id="KW-1185">Reference proteome</keyword>
<organism evidence="1 2">
    <name type="scientific">Aldrovandia affinis</name>
    <dbReference type="NCBI Taxonomy" id="143900"/>
    <lineage>
        <taxon>Eukaryota</taxon>
        <taxon>Metazoa</taxon>
        <taxon>Chordata</taxon>
        <taxon>Craniata</taxon>
        <taxon>Vertebrata</taxon>
        <taxon>Euteleostomi</taxon>
        <taxon>Actinopterygii</taxon>
        <taxon>Neopterygii</taxon>
        <taxon>Teleostei</taxon>
        <taxon>Notacanthiformes</taxon>
        <taxon>Halosauridae</taxon>
        <taxon>Aldrovandia</taxon>
    </lineage>
</organism>
<protein>
    <submittedName>
        <fullName evidence="1">Uncharacterized protein</fullName>
    </submittedName>
</protein>
<sequence>MPLQQVQQVFPLTVCLRPVVLPHGCICACKGSVLLVRSVNSPPLPEPGAPVAQIARCLRRARTPALSGQYHRRNNTGPALSAARG</sequence>
<proteinExistence type="predicted"/>
<dbReference type="EMBL" id="JAINUG010000073">
    <property type="protein sequence ID" value="KAJ8401079.1"/>
    <property type="molecule type" value="Genomic_DNA"/>
</dbReference>
<comment type="caution">
    <text evidence="1">The sequence shown here is derived from an EMBL/GenBank/DDBJ whole genome shotgun (WGS) entry which is preliminary data.</text>
</comment>
<gene>
    <name evidence="1" type="ORF">AAFF_G00390360</name>
</gene>
<evidence type="ECO:0000313" key="2">
    <source>
        <dbReference type="Proteomes" id="UP001221898"/>
    </source>
</evidence>
<dbReference type="Proteomes" id="UP001221898">
    <property type="component" value="Unassembled WGS sequence"/>
</dbReference>
<evidence type="ECO:0000313" key="1">
    <source>
        <dbReference type="EMBL" id="KAJ8401079.1"/>
    </source>
</evidence>